<dbReference type="Gramene" id="BGIOSGA030554-TA">
    <property type="protein sequence ID" value="BGIOSGA030554-PA"/>
    <property type="gene ID" value="BGIOSGA030554"/>
</dbReference>
<name>B8BES7_ORYSI</name>
<proteinExistence type="predicted"/>
<dbReference type="HOGENOM" id="CLU_1339454_0_0_1"/>
<keyword evidence="3" id="KW-1185">Reference proteome</keyword>
<evidence type="ECO:0000313" key="3">
    <source>
        <dbReference type="Proteomes" id="UP000007015"/>
    </source>
</evidence>
<organism evidence="2 3">
    <name type="scientific">Oryza sativa subsp. indica</name>
    <name type="common">Rice</name>
    <dbReference type="NCBI Taxonomy" id="39946"/>
    <lineage>
        <taxon>Eukaryota</taxon>
        <taxon>Viridiplantae</taxon>
        <taxon>Streptophyta</taxon>
        <taxon>Embryophyta</taxon>
        <taxon>Tracheophyta</taxon>
        <taxon>Spermatophyta</taxon>
        <taxon>Magnoliopsida</taxon>
        <taxon>Liliopsida</taxon>
        <taxon>Poales</taxon>
        <taxon>Poaceae</taxon>
        <taxon>BOP clade</taxon>
        <taxon>Oryzoideae</taxon>
        <taxon>Oryzeae</taxon>
        <taxon>Oryzinae</taxon>
        <taxon>Oryza</taxon>
        <taxon>Oryza sativa</taxon>
    </lineage>
</organism>
<accession>B8BES7</accession>
<gene>
    <name evidence="2" type="ORF">OsI_30970</name>
</gene>
<feature type="region of interest" description="Disordered" evidence="1">
    <location>
        <begin position="1"/>
        <end position="22"/>
    </location>
</feature>
<dbReference type="EMBL" id="CM000134">
    <property type="protein sequence ID" value="EEC84396.1"/>
    <property type="molecule type" value="Genomic_DNA"/>
</dbReference>
<protein>
    <submittedName>
        <fullName evidence="2">Uncharacterized protein</fullName>
    </submittedName>
</protein>
<reference evidence="2 3" key="1">
    <citation type="journal article" date="2005" name="PLoS Biol.">
        <title>The genomes of Oryza sativa: a history of duplications.</title>
        <authorList>
            <person name="Yu J."/>
            <person name="Wang J."/>
            <person name="Lin W."/>
            <person name="Li S."/>
            <person name="Li H."/>
            <person name="Zhou J."/>
            <person name="Ni P."/>
            <person name="Dong W."/>
            <person name="Hu S."/>
            <person name="Zeng C."/>
            <person name="Zhang J."/>
            <person name="Zhang Y."/>
            <person name="Li R."/>
            <person name="Xu Z."/>
            <person name="Li S."/>
            <person name="Li X."/>
            <person name="Zheng H."/>
            <person name="Cong L."/>
            <person name="Lin L."/>
            <person name="Yin J."/>
            <person name="Geng J."/>
            <person name="Li G."/>
            <person name="Shi J."/>
            <person name="Liu J."/>
            <person name="Lv H."/>
            <person name="Li J."/>
            <person name="Wang J."/>
            <person name="Deng Y."/>
            <person name="Ran L."/>
            <person name="Shi X."/>
            <person name="Wang X."/>
            <person name="Wu Q."/>
            <person name="Li C."/>
            <person name="Ren X."/>
            <person name="Wang J."/>
            <person name="Wang X."/>
            <person name="Li D."/>
            <person name="Liu D."/>
            <person name="Zhang X."/>
            <person name="Ji Z."/>
            <person name="Zhao W."/>
            <person name="Sun Y."/>
            <person name="Zhang Z."/>
            <person name="Bao J."/>
            <person name="Han Y."/>
            <person name="Dong L."/>
            <person name="Ji J."/>
            <person name="Chen P."/>
            <person name="Wu S."/>
            <person name="Liu J."/>
            <person name="Xiao Y."/>
            <person name="Bu D."/>
            <person name="Tan J."/>
            <person name="Yang L."/>
            <person name="Ye C."/>
            <person name="Zhang J."/>
            <person name="Xu J."/>
            <person name="Zhou Y."/>
            <person name="Yu Y."/>
            <person name="Zhang B."/>
            <person name="Zhuang S."/>
            <person name="Wei H."/>
            <person name="Liu B."/>
            <person name="Lei M."/>
            <person name="Yu H."/>
            <person name="Li Y."/>
            <person name="Xu H."/>
            <person name="Wei S."/>
            <person name="He X."/>
            <person name="Fang L."/>
            <person name="Zhang Z."/>
            <person name="Zhang Y."/>
            <person name="Huang X."/>
            <person name="Su Z."/>
            <person name="Tong W."/>
            <person name="Li J."/>
            <person name="Tong Z."/>
            <person name="Li S."/>
            <person name="Ye J."/>
            <person name="Wang L."/>
            <person name="Fang L."/>
            <person name="Lei T."/>
            <person name="Chen C."/>
            <person name="Chen H."/>
            <person name="Xu Z."/>
            <person name="Li H."/>
            <person name="Huang H."/>
            <person name="Zhang F."/>
            <person name="Xu H."/>
            <person name="Li N."/>
            <person name="Zhao C."/>
            <person name="Li S."/>
            <person name="Dong L."/>
            <person name="Huang Y."/>
            <person name="Li L."/>
            <person name="Xi Y."/>
            <person name="Qi Q."/>
            <person name="Li W."/>
            <person name="Zhang B."/>
            <person name="Hu W."/>
            <person name="Zhang Y."/>
            <person name="Tian X."/>
            <person name="Jiao Y."/>
            <person name="Liang X."/>
            <person name="Jin J."/>
            <person name="Gao L."/>
            <person name="Zheng W."/>
            <person name="Hao B."/>
            <person name="Liu S."/>
            <person name="Wang W."/>
            <person name="Yuan L."/>
            <person name="Cao M."/>
            <person name="McDermott J."/>
            <person name="Samudrala R."/>
            <person name="Wang J."/>
            <person name="Wong G.K."/>
            <person name="Yang H."/>
        </authorList>
    </citation>
    <scope>NUCLEOTIDE SEQUENCE [LARGE SCALE GENOMIC DNA]</scope>
    <source>
        <strain evidence="3">cv. 93-11</strain>
    </source>
</reference>
<evidence type="ECO:0000256" key="1">
    <source>
        <dbReference type="SAM" id="MobiDB-lite"/>
    </source>
</evidence>
<dbReference type="AlphaFoldDB" id="B8BES7"/>
<dbReference type="Proteomes" id="UP000007015">
    <property type="component" value="Chromosome 9"/>
</dbReference>
<evidence type="ECO:0000313" key="2">
    <source>
        <dbReference type="EMBL" id="EEC84396.1"/>
    </source>
</evidence>
<sequence length="205" mass="22112">MQPAATRRILAGARSPPPHHARPFAVVAVEPSRRDGEGEGGIVGLLRGVRTTEAASQARWRKRRWPRRGVARGSGEGRSGWWRMAVRRRPAAGTFPEETTTMSATLTTMMAAGLTTTTSTASTMSAALTTHARGLDDACYDARPCDDVHDEEDGPFTAAYRLLLTGRGRGEEEGKPRRGKKIAIRCVSVCGRDKVEIEGGVVDGE</sequence>